<dbReference type="InterPro" id="IPR029063">
    <property type="entry name" value="SAM-dependent_MTases_sf"/>
</dbReference>
<dbReference type="PANTHER" id="PTHR43861">
    <property type="entry name" value="TRANS-ACONITATE 2-METHYLTRANSFERASE-RELATED"/>
    <property type="match status" value="1"/>
</dbReference>
<reference evidence="2" key="2">
    <citation type="journal article" date="2021" name="PeerJ">
        <title>Extensive microbial diversity within the chicken gut microbiome revealed by metagenomics and culture.</title>
        <authorList>
            <person name="Gilroy R."/>
            <person name="Ravi A."/>
            <person name="Getino M."/>
            <person name="Pursley I."/>
            <person name="Horton D.L."/>
            <person name="Alikhan N.F."/>
            <person name="Baker D."/>
            <person name="Gharbi K."/>
            <person name="Hall N."/>
            <person name="Watson M."/>
            <person name="Adriaenssens E.M."/>
            <person name="Foster-Nyarko E."/>
            <person name="Jarju S."/>
            <person name="Secka A."/>
            <person name="Antonio M."/>
            <person name="Oren A."/>
            <person name="Chaudhuri R.R."/>
            <person name="La Ragione R."/>
            <person name="Hildebrand F."/>
            <person name="Pallen M.J."/>
        </authorList>
    </citation>
    <scope>NUCLEOTIDE SEQUENCE</scope>
    <source>
        <strain evidence="2">B2-16538</strain>
    </source>
</reference>
<dbReference type="Gene3D" id="3.40.50.150">
    <property type="entry name" value="Vaccinia Virus protein VP39"/>
    <property type="match status" value="1"/>
</dbReference>
<keyword evidence="2" id="KW-0489">Methyltransferase</keyword>
<feature type="domain" description="Methyltransferase type 11" evidence="1">
    <location>
        <begin position="40"/>
        <end position="134"/>
    </location>
</feature>
<dbReference type="CDD" id="cd02440">
    <property type="entry name" value="AdoMet_MTases"/>
    <property type="match status" value="1"/>
</dbReference>
<dbReference type="Pfam" id="PF08241">
    <property type="entry name" value="Methyltransf_11"/>
    <property type="match status" value="1"/>
</dbReference>
<accession>A0A9D9J113</accession>
<dbReference type="InterPro" id="IPR013216">
    <property type="entry name" value="Methyltransf_11"/>
</dbReference>
<protein>
    <submittedName>
        <fullName evidence="2">Class I SAM-dependent methyltransferase</fullName>
    </submittedName>
</protein>
<keyword evidence="2" id="KW-0808">Transferase</keyword>
<evidence type="ECO:0000313" key="2">
    <source>
        <dbReference type="EMBL" id="MBO8485138.1"/>
    </source>
</evidence>
<organism evidence="2 3">
    <name type="scientific">Candidatus Cryptobacteroides excrementavium</name>
    <dbReference type="NCBI Taxonomy" id="2840759"/>
    <lineage>
        <taxon>Bacteria</taxon>
        <taxon>Pseudomonadati</taxon>
        <taxon>Bacteroidota</taxon>
        <taxon>Bacteroidia</taxon>
        <taxon>Bacteroidales</taxon>
        <taxon>Candidatus Cryptobacteroides</taxon>
    </lineage>
</organism>
<dbReference type="EMBL" id="JADILX010000031">
    <property type="protein sequence ID" value="MBO8485138.1"/>
    <property type="molecule type" value="Genomic_DNA"/>
</dbReference>
<proteinExistence type="predicted"/>
<gene>
    <name evidence="2" type="ORF">IAB78_01785</name>
</gene>
<reference evidence="2" key="1">
    <citation type="submission" date="2020-10" db="EMBL/GenBank/DDBJ databases">
        <authorList>
            <person name="Gilroy R."/>
        </authorList>
    </citation>
    <scope>NUCLEOTIDE SEQUENCE</scope>
    <source>
        <strain evidence="2">B2-16538</strain>
    </source>
</reference>
<dbReference type="Proteomes" id="UP000823750">
    <property type="component" value="Unassembled WGS sequence"/>
</dbReference>
<dbReference type="AlphaFoldDB" id="A0A9D9J113"/>
<evidence type="ECO:0000259" key="1">
    <source>
        <dbReference type="Pfam" id="PF08241"/>
    </source>
</evidence>
<comment type="caution">
    <text evidence="2">The sequence shown here is derived from an EMBL/GenBank/DDBJ whole genome shotgun (WGS) entry which is preliminary data.</text>
</comment>
<dbReference type="GO" id="GO:0032259">
    <property type="term" value="P:methylation"/>
    <property type="evidence" value="ECO:0007669"/>
    <property type="project" value="UniProtKB-KW"/>
</dbReference>
<dbReference type="GO" id="GO:0008168">
    <property type="term" value="F:methyltransferase activity"/>
    <property type="evidence" value="ECO:0007669"/>
    <property type="project" value="UniProtKB-KW"/>
</dbReference>
<dbReference type="SUPFAM" id="SSF53335">
    <property type="entry name" value="S-adenosyl-L-methionine-dependent methyltransferases"/>
    <property type="match status" value="1"/>
</dbReference>
<sequence>MQERQTDRARYFRELATTSEKYFIPYLSAFVRIGSGMNVLEIGCGEGGNLLPFAERGCRVTGVDLASGKIDNARKFFAAEGQDGTFIASDIFKVKELETSFDLIICHDVLEHIGDKFRFMCDLGKYLRQGGIVFMAFPAWQMPFGGHQQICRSRFLSRLPFFHLLPKPLYRAVLKAGGEEEYRIRELLEIKDTRLSVEQFERLLQQKGKRTDASMDAIRPLEILDRRLWLINPHYEAKFGLKPRLLARPVAAVPSLRDFFTTSCFYILKCLSAEES</sequence>
<name>A0A9D9J113_9BACT</name>
<evidence type="ECO:0000313" key="3">
    <source>
        <dbReference type="Proteomes" id="UP000823750"/>
    </source>
</evidence>